<accession>Q2FS58</accession>
<dbReference type="AlphaFoldDB" id="Q2FS58"/>
<protein>
    <submittedName>
        <fullName evidence="3">PKD</fullName>
    </submittedName>
</protein>
<keyword evidence="1" id="KW-0472">Membrane</keyword>
<dbReference type="EMBL" id="CP000254">
    <property type="protein sequence ID" value="ABD42729.1"/>
    <property type="molecule type" value="Genomic_DNA"/>
</dbReference>
<dbReference type="Gene3D" id="2.60.40.10">
    <property type="entry name" value="Immunoglobulins"/>
    <property type="match status" value="2"/>
</dbReference>
<keyword evidence="1" id="KW-0812">Transmembrane</keyword>
<dbReference type="PANTHER" id="PTHR36842:SF1">
    <property type="entry name" value="PROTEIN TOLB"/>
    <property type="match status" value="1"/>
</dbReference>
<proteinExistence type="predicted"/>
<gene>
    <name evidence="3" type="ordered locus">Mhun_3042</name>
</gene>
<evidence type="ECO:0000313" key="4">
    <source>
        <dbReference type="Proteomes" id="UP000001941"/>
    </source>
</evidence>
<dbReference type="Proteomes" id="UP000001941">
    <property type="component" value="Chromosome"/>
</dbReference>
<dbReference type="SMART" id="SM00089">
    <property type="entry name" value="PKD"/>
    <property type="match status" value="2"/>
</dbReference>
<feature type="domain" description="PKD" evidence="2">
    <location>
        <begin position="268"/>
        <end position="336"/>
    </location>
</feature>
<dbReference type="PANTHER" id="PTHR36842">
    <property type="entry name" value="PROTEIN TOLB HOMOLOG"/>
    <property type="match status" value="1"/>
</dbReference>
<dbReference type="InterPro" id="IPR022409">
    <property type="entry name" value="PKD/Chitinase_dom"/>
</dbReference>
<dbReference type="InterPro" id="IPR013783">
    <property type="entry name" value="Ig-like_fold"/>
</dbReference>
<keyword evidence="1" id="KW-1133">Transmembrane helix</keyword>
<dbReference type="CDD" id="cd00146">
    <property type="entry name" value="PKD"/>
    <property type="match status" value="2"/>
</dbReference>
<dbReference type="Pfam" id="PF18911">
    <property type="entry name" value="PKD_4"/>
    <property type="match status" value="2"/>
</dbReference>
<reference evidence="4" key="1">
    <citation type="journal article" date="2016" name="Stand. Genomic Sci.">
        <title>Complete genome sequence of Methanospirillum hungatei type strain JF1.</title>
        <authorList>
            <person name="Gunsalus R.P."/>
            <person name="Cook L.E."/>
            <person name="Crable B."/>
            <person name="Rohlin L."/>
            <person name="McDonald E."/>
            <person name="Mouttaki H."/>
            <person name="Sieber J.R."/>
            <person name="Poweleit N."/>
            <person name="Zhou H."/>
            <person name="Lapidus A.L."/>
            <person name="Daligault H.E."/>
            <person name="Land M."/>
            <person name="Gilna P."/>
            <person name="Ivanova N."/>
            <person name="Kyrpides N."/>
            <person name="Culley D.E."/>
            <person name="McInerney M.J."/>
        </authorList>
    </citation>
    <scope>NUCLEOTIDE SEQUENCE [LARGE SCALE GENOMIC DNA]</scope>
    <source>
        <strain evidence="4">ATCC 27890 / DSM 864 / NBRC 100397 / JF-1</strain>
    </source>
</reference>
<feature type="transmembrane region" description="Helical" evidence="1">
    <location>
        <begin position="21"/>
        <end position="43"/>
    </location>
</feature>
<organism evidence="3 4">
    <name type="scientific">Methanospirillum hungatei JF-1 (strain ATCC 27890 / DSM 864 / NBRC 100397 / JF-1)</name>
    <dbReference type="NCBI Taxonomy" id="323259"/>
    <lineage>
        <taxon>Archaea</taxon>
        <taxon>Methanobacteriati</taxon>
        <taxon>Methanobacteriota</taxon>
        <taxon>Stenosarchaea group</taxon>
        <taxon>Methanomicrobia</taxon>
        <taxon>Methanomicrobiales</taxon>
        <taxon>Methanospirillaceae</taxon>
        <taxon>Methanospirillum</taxon>
    </lineage>
</organism>
<evidence type="ECO:0000313" key="3">
    <source>
        <dbReference type="EMBL" id="ABD42729.1"/>
    </source>
</evidence>
<dbReference type="InterPro" id="IPR000601">
    <property type="entry name" value="PKD_dom"/>
</dbReference>
<dbReference type="InParanoid" id="Q2FS58"/>
<dbReference type="STRING" id="323259.Mhun_3042"/>
<evidence type="ECO:0000259" key="2">
    <source>
        <dbReference type="PROSITE" id="PS50093"/>
    </source>
</evidence>
<dbReference type="eggNOG" id="arCOG02510">
    <property type="taxonomic scope" value="Archaea"/>
</dbReference>
<dbReference type="EnsemblBacteria" id="ABD42729">
    <property type="protein sequence ID" value="ABD42729"/>
    <property type="gene ID" value="Mhun_3042"/>
</dbReference>
<dbReference type="SUPFAM" id="SSF49299">
    <property type="entry name" value="PKD domain"/>
    <property type="match status" value="2"/>
</dbReference>
<dbReference type="InterPro" id="IPR035986">
    <property type="entry name" value="PKD_dom_sf"/>
</dbReference>
<evidence type="ECO:0000256" key="1">
    <source>
        <dbReference type="SAM" id="Phobius"/>
    </source>
</evidence>
<dbReference type="KEGG" id="mhu:Mhun_3042"/>
<dbReference type="PROSITE" id="PS50093">
    <property type="entry name" value="PKD"/>
    <property type="match status" value="2"/>
</dbReference>
<keyword evidence="4" id="KW-1185">Reference proteome</keyword>
<feature type="domain" description="PKD" evidence="2">
    <location>
        <begin position="365"/>
        <end position="428"/>
    </location>
</feature>
<name>Q2FS58_METHJ</name>
<dbReference type="HOGENOM" id="CLU_640321_0_0_2"/>
<sequence length="428" mass="46970">MAYDMKDVRTAMDPSDNHYHFVLIIIVISLIIAAGISVLFTAGPGPEQSSNTSLLPHISDSSGQDLSSADSWIVRILWVDHQNRTYSFQDYPQETRPDPDVYTFQGDPPPGAEAAMIRFLSWDGSTERTQGARYIMDQEMVTSVLNRYSLMASLSALPVATPLATQTPVPSGTPVPGMLIPESGVVCRNADGSYTARFGYISRHDHPVSLPVGELNMFHPGSADRGQPVVFLPGIHHDVFTITYPADATNQAWSLMNKQVSVGTVPEVNTIITIEPVSGYAPLEVRFSQRSTGSVTNNPLSGTWNLGDGTTTSESDPFFHRYENPGRYLVSYTVSNLCSQARDTGVVDVYRASYTWEDDPNDPATIRFHSTSGGDPDVWFWDFGDGYTSWEENPVHRYQNPGTYKVGLTLSGKHGKGTVVHSIIVPSL</sequence>